<evidence type="ECO:0000259" key="1">
    <source>
        <dbReference type="SMART" id="SM00421"/>
    </source>
</evidence>
<reference evidence="2 3" key="1">
    <citation type="submission" date="2020-03" db="EMBL/GenBank/DDBJ databases">
        <title>Is there a link between lipid content and antibiotic production in Streptomyces?</title>
        <authorList>
            <person name="David M."/>
            <person name="Lejeune C."/>
            <person name="Abreu S."/>
            <person name="Thibessard A."/>
            <person name="Leblond P."/>
            <person name="Chaminade P."/>
            <person name="Virolle M.-J."/>
        </authorList>
    </citation>
    <scope>NUCLEOTIDE SEQUENCE [LARGE SCALE GENOMIC DNA]</scope>
    <source>
        <strain evidence="2 3">DSM 41481</strain>
    </source>
</reference>
<dbReference type="Proteomes" id="UP000502504">
    <property type="component" value="Chromosome"/>
</dbReference>
<dbReference type="GO" id="GO:0006355">
    <property type="term" value="P:regulation of DNA-templated transcription"/>
    <property type="evidence" value="ECO:0007669"/>
    <property type="project" value="InterPro"/>
</dbReference>
<dbReference type="SUPFAM" id="SSF46894">
    <property type="entry name" value="C-terminal effector domain of the bipartite response regulators"/>
    <property type="match status" value="1"/>
</dbReference>
<feature type="domain" description="HTH luxR-type" evidence="1">
    <location>
        <begin position="245"/>
        <end position="294"/>
    </location>
</feature>
<evidence type="ECO:0000313" key="2">
    <source>
        <dbReference type="EMBL" id="QIT48281.1"/>
    </source>
</evidence>
<dbReference type="PANTHER" id="PTHR34293">
    <property type="entry name" value="HTH-TYPE TRANSCRIPTIONAL REGULATOR TRMBL2"/>
    <property type="match status" value="1"/>
</dbReference>
<dbReference type="InterPro" id="IPR016032">
    <property type="entry name" value="Sig_transdc_resp-reg_C-effctor"/>
</dbReference>
<dbReference type="CDD" id="cd06170">
    <property type="entry name" value="LuxR_C_like"/>
    <property type="match status" value="1"/>
</dbReference>
<evidence type="ECO:0000313" key="3">
    <source>
        <dbReference type="Proteomes" id="UP000502504"/>
    </source>
</evidence>
<dbReference type="AlphaFoldDB" id="A0AAE6YEM6"/>
<accession>A0AAE6YEM6</accession>
<dbReference type="Pfam" id="PF00196">
    <property type="entry name" value="GerE"/>
    <property type="match status" value="1"/>
</dbReference>
<sequence>MTESEARQILTDLEDAHLLEKYRNDDARSTESADPAEHRWRILDPQVAAARLASRESAMRQTVVRLSETRRRLDDLAALHSALRGSGPPRHSVETFADRASAGAVLAEALLGCHDETVSCRPGGTHPADPLRPAPDEELHLLARGVRLRVLHPHAARHRPAARAHLERLTAAGAEVRTMAEPFGALTVVDRTVGFLPHPAAADGVVRVCEEATLTFLHRVFDQAWERAEPFAGPDDGPVRDELHRTILSLLSDGVRDETIARRLGISLRTCRRHIADIFKDLGAESRFQAGYLTGRRGGPVSERPPRAH</sequence>
<dbReference type="RefSeq" id="WP_107419220.1">
    <property type="nucleotide sequence ID" value="NZ_CM007717.1"/>
</dbReference>
<proteinExistence type="predicted"/>
<dbReference type="GO" id="GO:0003677">
    <property type="term" value="F:DNA binding"/>
    <property type="evidence" value="ECO:0007669"/>
    <property type="project" value="InterPro"/>
</dbReference>
<organism evidence="2 3">
    <name type="scientific">Streptomyces antibioticus</name>
    <dbReference type="NCBI Taxonomy" id="1890"/>
    <lineage>
        <taxon>Bacteria</taxon>
        <taxon>Bacillati</taxon>
        <taxon>Actinomycetota</taxon>
        <taxon>Actinomycetes</taxon>
        <taxon>Kitasatosporales</taxon>
        <taxon>Streptomycetaceae</taxon>
        <taxon>Streptomyces</taxon>
    </lineage>
</organism>
<dbReference type="InterPro" id="IPR000792">
    <property type="entry name" value="Tscrpt_reg_LuxR_C"/>
</dbReference>
<protein>
    <submittedName>
        <fullName evidence="2">Helix-turn-helix transcriptional regulator</fullName>
    </submittedName>
</protein>
<dbReference type="PANTHER" id="PTHR34293:SF1">
    <property type="entry name" value="HTH-TYPE TRANSCRIPTIONAL REGULATOR TRMBL2"/>
    <property type="match status" value="1"/>
</dbReference>
<dbReference type="SMART" id="SM00421">
    <property type="entry name" value="HTH_LUXR"/>
    <property type="match status" value="1"/>
</dbReference>
<dbReference type="Gene3D" id="1.10.10.10">
    <property type="entry name" value="Winged helix-like DNA-binding domain superfamily/Winged helix DNA-binding domain"/>
    <property type="match status" value="1"/>
</dbReference>
<gene>
    <name evidence="2" type="ORF">HCX60_36080</name>
</gene>
<dbReference type="EMBL" id="CP050692">
    <property type="protein sequence ID" value="QIT48281.1"/>
    <property type="molecule type" value="Genomic_DNA"/>
</dbReference>
<name>A0AAE6YEM6_STRAT</name>
<dbReference type="InterPro" id="IPR036388">
    <property type="entry name" value="WH-like_DNA-bd_sf"/>
</dbReference>
<dbReference type="InterPro" id="IPR051797">
    <property type="entry name" value="TrmB-like"/>
</dbReference>